<dbReference type="PANTHER" id="PTHR22600">
    <property type="entry name" value="BETA-HEXOSAMINIDASE"/>
    <property type="match status" value="1"/>
</dbReference>
<comment type="catalytic activity">
    <reaction evidence="1">
        <text>Hydrolysis of terminal non-reducing N-acetyl-D-hexosamine residues in N-acetyl-beta-D-hexosaminides.</text>
        <dbReference type="EC" id="3.2.1.52"/>
    </reaction>
</comment>
<sequence length="509" mass="56580">MIIPRPTALTPHPGEFVIPPALNLSAGKGAERAAGLLTAYLGPDRPRVTYGPRVRLSLGEPDLPRQGYALRIDPGEVVLTAPAEEGLFHGVQTLRQLLPAAALDPRTAPPDVWRWPCATVRDAPRLPWRGVMLDVARHHMPPEFLQEFVDQIALHKFNVLHLHLTDDQGWRIEIEDLPRLTEVGAWRAESMVGPAGSTRFDGTPHGGYYTCRTLRDLVAYAERRGVTIVPEIEMPGHARAALAAYPHLGNDPEVTRPVWSSWGVSEDILGVHDEALEFCRTVLARTAEVFPSRYVHIGGEECPTTQWETSPAARRRAASLGFTDTAQLHGWFLSQMQDTLAEHGRRAICWDEAERNGELPADMTLTAWRDPAHGVRSVRRGHQVIMAPYRPTYFDYAQSARPGEPAGQPDLVTTLEDVYRFDPLAGDVPIADPLDGRRPGVLGTQAQLWTEFAPTPDHVRYLAYPRLCALAEAAWSEGTRDYEEFRDRLAAHIERLRVLGALSARGVMV</sequence>
<dbReference type="PANTHER" id="PTHR22600:SF57">
    <property type="entry name" value="BETA-N-ACETYLHEXOSAMINIDASE"/>
    <property type="match status" value="1"/>
</dbReference>
<dbReference type="InterPro" id="IPR015883">
    <property type="entry name" value="Glyco_hydro_20_cat"/>
</dbReference>
<evidence type="ECO:0000256" key="1">
    <source>
        <dbReference type="ARBA" id="ARBA00001231"/>
    </source>
</evidence>
<gene>
    <name evidence="8" type="ORF">GCM10023191_022690</name>
</gene>
<dbReference type="SUPFAM" id="SSF51445">
    <property type="entry name" value="(Trans)glycosidases"/>
    <property type="match status" value="1"/>
</dbReference>
<evidence type="ECO:0000256" key="4">
    <source>
        <dbReference type="ARBA" id="ARBA00022801"/>
    </source>
</evidence>
<dbReference type="EMBL" id="BAABHF010000016">
    <property type="protein sequence ID" value="GAA4490473.1"/>
    <property type="molecule type" value="Genomic_DNA"/>
</dbReference>
<dbReference type="PRINTS" id="PR00738">
    <property type="entry name" value="GLHYDRLASE20"/>
</dbReference>
<evidence type="ECO:0000256" key="2">
    <source>
        <dbReference type="ARBA" id="ARBA00006285"/>
    </source>
</evidence>
<dbReference type="Pfam" id="PF02838">
    <property type="entry name" value="Glyco_hydro_20b"/>
    <property type="match status" value="1"/>
</dbReference>
<organism evidence="8 9">
    <name type="scientific">Actinoallomurus oryzae</name>
    <dbReference type="NCBI Taxonomy" id="502180"/>
    <lineage>
        <taxon>Bacteria</taxon>
        <taxon>Bacillati</taxon>
        <taxon>Actinomycetota</taxon>
        <taxon>Actinomycetes</taxon>
        <taxon>Streptosporangiales</taxon>
        <taxon>Thermomonosporaceae</taxon>
        <taxon>Actinoallomurus</taxon>
    </lineage>
</organism>
<dbReference type="SUPFAM" id="SSF55545">
    <property type="entry name" value="beta-N-acetylhexosaminidase-like domain"/>
    <property type="match status" value="1"/>
</dbReference>
<feature type="domain" description="Beta-hexosaminidase bacterial type N-terminal" evidence="7">
    <location>
        <begin position="2"/>
        <end position="123"/>
    </location>
</feature>
<keyword evidence="9" id="KW-1185">Reference proteome</keyword>
<dbReference type="Gene3D" id="3.20.20.80">
    <property type="entry name" value="Glycosidases"/>
    <property type="match status" value="1"/>
</dbReference>
<dbReference type="EC" id="3.2.1.52" evidence="3"/>
<feature type="domain" description="Glycoside hydrolase family 20 catalytic" evidence="6">
    <location>
        <begin position="127"/>
        <end position="477"/>
    </location>
</feature>
<comment type="caution">
    <text evidence="8">The sequence shown here is derived from an EMBL/GenBank/DDBJ whole genome shotgun (WGS) entry which is preliminary data.</text>
</comment>
<dbReference type="InterPro" id="IPR025705">
    <property type="entry name" value="Beta_hexosaminidase_sua/sub"/>
</dbReference>
<dbReference type="RefSeq" id="WP_345461320.1">
    <property type="nucleotide sequence ID" value="NZ_BAABHF010000016.1"/>
</dbReference>
<comment type="similarity">
    <text evidence="2">Belongs to the glycosyl hydrolase 20 family.</text>
</comment>
<evidence type="ECO:0000259" key="6">
    <source>
        <dbReference type="Pfam" id="PF00728"/>
    </source>
</evidence>
<evidence type="ECO:0000259" key="7">
    <source>
        <dbReference type="Pfam" id="PF02838"/>
    </source>
</evidence>
<evidence type="ECO:0000256" key="3">
    <source>
        <dbReference type="ARBA" id="ARBA00012663"/>
    </source>
</evidence>
<reference evidence="9" key="1">
    <citation type="journal article" date="2019" name="Int. J. Syst. Evol. Microbiol.">
        <title>The Global Catalogue of Microorganisms (GCM) 10K type strain sequencing project: providing services to taxonomists for standard genome sequencing and annotation.</title>
        <authorList>
            <consortium name="The Broad Institute Genomics Platform"/>
            <consortium name="The Broad Institute Genome Sequencing Center for Infectious Disease"/>
            <person name="Wu L."/>
            <person name="Ma J."/>
        </authorList>
    </citation>
    <scope>NUCLEOTIDE SEQUENCE [LARGE SCALE GENOMIC DNA]</scope>
    <source>
        <strain evidence="9">JCM 17933</strain>
    </source>
</reference>
<dbReference type="InterPro" id="IPR015882">
    <property type="entry name" value="HEX_bac_N"/>
</dbReference>
<dbReference type="Proteomes" id="UP001500503">
    <property type="component" value="Unassembled WGS sequence"/>
</dbReference>
<name>A0ABP8PS35_9ACTN</name>
<keyword evidence="5" id="KW-0326">Glycosidase</keyword>
<proteinExistence type="inferred from homology"/>
<dbReference type="Gene3D" id="3.30.379.10">
    <property type="entry name" value="Chitobiase/beta-hexosaminidase domain 2-like"/>
    <property type="match status" value="1"/>
</dbReference>
<evidence type="ECO:0000256" key="5">
    <source>
        <dbReference type="ARBA" id="ARBA00023295"/>
    </source>
</evidence>
<dbReference type="CDD" id="cd06563">
    <property type="entry name" value="GH20_chitobiase-like"/>
    <property type="match status" value="1"/>
</dbReference>
<dbReference type="InterPro" id="IPR017853">
    <property type="entry name" value="GH"/>
</dbReference>
<evidence type="ECO:0000313" key="8">
    <source>
        <dbReference type="EMBL" id="GAA4490473.1"/>
    </source>
</evidence>
<evidence type="ECO:0000313" key="9">
    <source>
        <dbReference type="Proteomes" id="UP001500503"/>
    </source>
</evidence>
<keyword evidence="4" id="KW-0378">Hydrolase</keyword>
<accession>A0ABP8PS35</accession>
<protein>
    <recommendedName>
        <fullName evidence="3">beta-N-acetylhexosaminidase</fullName>
        <ecNumber evidence="3">3.2.1.52</ecNumber>
    </recommendedName>
</protein>
<dbReference type="InterPro" id="IPR029018">
    <property type="entry name" value="Hex-like_dom2"/>
</dbReference>
<dbReference type="Pfam" id="PF00728">
    <property type="entry name" value="Glyco_hydro_20"/>
    <property type="match status" value="1"/>
</dbReference>